<dbReference type="OrthoDB" id="116073at2157"/>
<dbReference type="InterPro" id="IPR013783">
    <property type="entry name" value="Ig-like_fold"/>
</dbReference>
<evidence type="ECO:0000256" key="1">
    <source>
        <dbReference type="SAM" id="Phobius"/>
    </source>
</evidence>
<dbReference type="EMBL" id="CP000300">
    <property type="protein sequence ID" value="ABE51842.1"/>
    <property type="molecule type" value="Genomic_DNA"/>
</dbReference>
<evidence type="ECO:0000313" key="3">
    <source>
        <dbReference type="Proteomes" id="UP000001979"/>
    </source>
</evidence>
<dbReference type="Proteomes" id="UP000001979">
    <property type="component" value="Chromosome"/>
</dbReference>
<keyword evidence="1" id="KW-0812">Transmembrane</keyword>
<dbReference type="HOGENOM" id="CLU_596684_0_0_2"/>
<dbReference type="PANTHER" id="PTHR35902:SF3">
    <property type="entry name" value="NPCBM-ASSOCIATED, NEW3 DOMAIN OF ALPHA-GALACTOSIDASE"/>
    <property type="match status" value="1"/>
</dbReference>
<dbReference type="AlphaFoldDB" id="Q12XI4"/>
<evidence type="ECO:0000313" key="2">
    <source>
        <dbReference type="EMBL" id="ABE51842.1"/>
    </source>
</evidence>
<protein>
    <recommendedName>
        <fullName evidence="4">CARDB domain-containing protein</fullName>
    </recommendedName>
</protein>
<name>Q12XI4_METBU</name>
<keyword evidence="1" id="KW-1133">Transmembrane helix</keyword>
<accession>Q12XI4</accession>
<dbReference type="Gene3D" id="2.60.40.10">
    <property type="entry name" value="Immunoglobulins"/>
    <property type="match status" value="3"/>
</dbReference>
<dbReference type="GeneID" id="3998638"/>
<dbReference type="KEGG" id="mbu:Mbur_0894"/>
<evidence type="ECO:0008006" key="4">
    <source>
        <dbReference type="Google" id="ProtNLM"/>
    </source>
</evidence>
<keyword evidence="3" id="KW-1185">Reference proteome</keyword>
<proteinExistence type="predicted"/>
<keyword evidence="1" id="KW-0472">Membrane</keyword>
<gene>
    <name evidence="2" type="ordered locus">Mbur_0894</name>
</gene>
<dbReference type="PANTHER" id="PTHR35902">
    <property type="entry name" value="S-LAYER DOMAIN-LIKE PROTEIN-RELATED"/>
    <property type="match status" value="1"/>
</dbReference>
<organism evidence="2 3">
    <name type="scientific">Methanococcoides burtonii (strain DSM 6242 / NBRC 107633 / OCM 468 / ACE-M)</name>
    <dbReference type="NCBI Taxonomy" id="259564"/>
    <lineage>
        <taxon>Archaea</taxon>
        <taxon>Methanobacteriati</taxon>
        <taxon>Methanobacteriota</taxon>
        <taxon>Stenosarchaea group</taxon>
        <taxon>Methanomicrobia</taxon>
        <taxon>Methanosarcinales</taxon>
        <taxon>Methanosarcinaceae</taxon>
        <taxon>Methanococcoides</taxon>
    </lineage>
</organism>
<feature type="transmembrane region" description="Helical" evidence="1">
    <location>
        <begin position="359"/>
        <end position="379"/>
    </location>
</feature>
<dbReference type="RefSeq" id="WP_011498995.1">
    <property type="nucleotide sequence ID" value="NC_007955.1"/>
</dbReference>
<dbReference type="STRING" id="259564.Mbur_0894"/>
<sequence>MKIVLKAIILLSVILVLTTIPLASSSSVNGIVVTTLETTPQLVEPGNDVTVKIRISNEGVQTIDDFVVKLDANYPFYLKSESNNFNQKRTLSVGSSIDNTYYLIVDTDAKSGIYQLEFEIHVDDVILKPSDNNVYIKVVGKPDLTLKTNINSTLSPGETFPLQIEVQNVGTGIAKNIKIIPRSDDILMLGSNLKVIKNVEPNDNSSIECNFIVKDSLDPDSYKFPIDLEYLDEQGNYYSDSYYVGINVLNKADIGIQNIKIEPSQITPLDEIHIQGMVENTGKGDAKNVIVELISEDENHKSFIGQLKSDDDAPFYFDLSPESAGSKEFNINITYNDDFGPHRIDNTIEIEVNRPKTNIALILGFLALIAVSIVYYFGYMKKKEPENEQ</sequence>
<reference evidence="3" key="1">
    <citation type="journal article" date="2009" name="ISME J.">
        <title>The genome sequence of the psychrophilic archaeon, Methanococcoides burtonii: the role of genome evolution in cold adaptation.</title>
        <authorList>
            <person name="Allen M.A."/>
            <person name="Lauro F.M."/>
            <person name="Williams T.J."/>
            <person name="Burg D."/>
            <person name="Siddiqui K.S."/>
            <person name="De Francisci D."/>
            <person name="Chong K.W."/>
            <person name="Pilak O."/>
            <person name="Chew H.H."/>
            <person name="De Maere M.Z."/>
            <person name="Ting L."/>
            <person name="Katrib M."/>
            <person name="Ng C."/>
            <person name="Sowers K.R."/>
            <person name="Galperin M.Y."/>
            <person name="Anderson I.J."/>
            <person name="Ivanova N."/>
            <person name="Dalin E."/>
            <person name="Martinez M."/>
            <person name="Lapidus A."/>
            <person name="Hauser L."/>
            <person name="Land M."/>
            <person name="Thomas T."/>
            <person name="Cavicchioli R."/>
        </authorList>
    </citation>
    <scope>NUCLEOTIDE SEQUENCE [LARGE SCALE GENOMIC DNA]</scope>
    <source>
        <strain evidence="3">DSM 6242 / NBRC 107633 / OCM 468 / ACE-M</strain>
    </source>
</reference>